<evidence type="ECO:0000259" key="6">
    <source>
        <dbReference type="PROSITE" id="PS51005"/>
    </source>
</evidence>
<evidence type="ECO:0000313" key="7">
    <source>
        <dbReference type="EMBL" id="PAN32956.1"/>
    </source>
</evidence>
<evidence type="ECO:0000256" key="4">
    <source>
        <dbReference type="ARBA" id="ARBA00023242"/>
    </source>
</evidence>
<dbReference type="SUPFAM" id="SSF101941">
    <property type="entry name" value="NAC domain"/>
    <property type="match status" value="1"/>
</dbReference>
<dbReference type="InterPro" id="IPR003441">
    <property type="entry name" value="NAC-dom"/>
</dbReference>
<proteinExistence type="predicted"/>
<evidence type="ECO:0000256" key="3">
    <source>
        <dbReference type="ARBA" id="ARBA00023163"/>
    </source>
</evidence>
<feature type="compositionally biased region" description="Polar residues" evidence="5">
    <location>
        <begin position="410"/>
        <end position="424"/>
    </location>
</feature>
<keyword evidence="1" id="KW-0805">Transcription regulation</keyword>
<feature type="region of interest" description="Disordered" evidence="5">
    <location>
        <begin position="314"/>
        <end position="339"/>
    </location>
</feature>
<evidence type="ECO:0000256" key="5">
    <source>
        <dbReference type="SAM" id="MobiDB-lite"/>
    </source>
</evidence>
<dbReference type="AlphaFoldDB" id="A0A2S3HZ41"/>
<keyword evidence="2" id="KW-0238">DNA-binding</keyword>
<feature type="compositionally biased region" description="Polar residues" evidence="5">
    <location>
        <begin position="324"/>
        <end position="337"/>
    </location>
</feature>
<reference evidence="7" key="1">
    <citation type="submission" date="2018-04" db="EMBL/GenBank/DDBJ databases">
        <title>WGS assembly of Panicum hallii.</title>
        <authorList>
            <person name="Lovell J."/>
            <person name="Jenkins J."/>
            <person name="Lowry D."/>
            <person name="Mamidi S."/>
            <person name="Sreedasyam A."/>
            <person name="Weng X."/>
            <person name="Barry K."/>
            <person name="Bonette J."/>
            <person name="Campitelli B."/>
            <person name="Daum C."/>
            <person name="Gordon S."/>
            <person name="Gould B."/>
            <person name="Lipzen A."/>
            <person name="Macqueen A."/>
            <person name="Palacio-Mejia J."/>
            <person name="Plott C."/>
            <person name="Shakirov E."/>
            <person name="Shu S."/>
            <person name="Yoshinaga Y."/>
            <person name="Zane M."/>
            <person name="Rokhsar D."/>
            <person name="Grimwood J."/>
            <person name="Schmutz J."/>
            <person name="Juenger T."/>
        </authorList>
    </citation>
    <scope>NUCLEOTIDE SEQUENCE [LARGE SCALE GENOMIC DNA]</scope>
    <source>
        <strain evidence="7">FIL2</strain>
    </source>
</reference>
<evidence type="ECO:0000256" key="2">
    <source>
        <dbReference type="ARBA" id="ARBA00023125"/>
    </source>
</evidence>
<name>A0A2S3HZ41_9POAL</name>
<dbReference type="Proteomes" id="UP000243499">
    <property type="component" value="Chromosome 5"/>
</dbReference>
<dbReference type="Gramene" id="PAN32956">
    <property type="protein sequence ID" value="PAN32956"/>
    <property type="gene ID" value="PAHAL_5G525100"/>
</dbReference>
<dbReference type="Pfam" id="PF02365">
    <property type="entry name" value="NAM"/>
    <property type="match status" value="1"/>
</dbReference>
<protein>
    <recommendedName>
        <fullName evidence="6">NAC domain-containing protein</fullName>
    </recommendedName>
</protein>
<dbReference type="PROSITE" id="PS51005">
    <property type="entry name" value="NAC"/>
    <property type="match status" value="1"/>
</dbReference>
<feature type="domain" description="NAC" evidence="6">
    <location>
        <begin position="12"/>
        <end position="170"/>
    </location>
</feature>
<feature type="region of interest" description="Disordered" evidence="5">
    <location>
        <begin position="399"/>
        <end position="437"/>
    </location>
</feature>
<organism evidence="7">
    <name type="scientific">Panicum hallii</name>
    <dbReference type="NCBI Taxonomy" id="206008"/>
    <lineage>
        <taxon>Eukaryota</taxon>
        <taxon>Viridiplantae</taxon>
        <taxon>Streptophyta</taxon>
        <taxon>Embryophyta</taxon>
        <taxon>Tracheophyta</taxon>
        <taxon>Spermatophyta</taxon>
        <taxon>Magnoliopsida</taxon>
        <taxon>Liliopsida</taxon>
        <taxon>Poales</taxon>
        <taxon>Poaceae</taxon>
        <taxon>PACMAD clade</taxon>
        <taxon>Panicoideae</taxon>
        <taxon>Panicodae</taxon>
        <taxon>Paniceae</taxon>
        <taxon>Panicinae</taxon>
        <taxon>Panicum</taxon>
        <taxon>Panicum sect. Panicum</taxon>
    </lineage>
</organism>
<gene>
    <name evidence="7" type="ORF">PAHAL_5G525100</name>
</gene>
<dbReference type="GO" id="GO:0006355">
    <property type="term" value="P:regulation of DNA-templated transcription"/>
    <property type="evidence" value="ECO:0007669"/>
    <property type="project" value="InterPro"/>
</dbReference>
<dbReference type="Gene3D" id="2.170.150.80">
    <property type="entry name" value="NAC domain"/>
    <property type="match status" value="1"/>
</dbReference>
<dbReference type="PANTHER" id="PTHR31719:SF94">
    <property type="entry name" value="PROTEIN ATAF2"/>
    <property type="match status" value="1"/>
</dbReference>
<dbReference type="EMBL" id="CM008050">
    <property type="protein sequence ID" value="PAN32956.1"/>
    <property type="molecule type" value="Genomic_DNA"/>
</dbReference>
<evidence type="ECO:0000256" key="1">
    <source>
        <dbReference type="ARBA" id="ARBA00023015"/>
    </source>
</evidence>
<dbReference type="InterPro" id="IPR036093">
    <property type="entry name" value="NAC_dom_sf"/>
</dbReference>
<dbReference type="GO" id="GO:0003677">
    <property type="term" value="F:DNA binding"/>
    <property type="evidence" value="ECO:0007669"/>
    <property type="project" value="UniProtKB-KW"/>
</dbReference>
<keyword evidence="4" id="KW-0539">Nucleus</keyword>
<accession>A0A2S3HZ41</accession>
<sequence>MAADGSLTRHGFPRGYRFVPTQLELIYLLSDRIHRGKLPPAFDRIFHNLRILDYHPEELYEMYREDAEHRYIYFFSWREFQKKGAGGAAPGDKDQKEPRLVRAARGGGWKASGGGEDLRWPRRKGGFFAGRRITLVFYDRGVDKSNWGMHEFVVPFKDLALYRLYILRSGDMESENDGAGSSSQMLANDYDDHFSPSTAVAPCPPVQPWGIFDAGASTSQMPPQQQHRPSVEHAHYYNYQFAFGTSSTGAATLQQAHDMPMHGTGLPGDWCQLASSPAPVPVPPAAADQAAHRADTTAAHGAEQQAGHFVATRSPCSPPAEQHVTATTEPAHAQSSDCVKLAKEAAPPPLEDVVPAAKDEGMADADDYDGPGMPDWNLDFAALDDYSFQFTMEEILGYPALDEPPAMEGDSNSGGENYSNQAGDTKQEPPSALSSYY</sequence>
<keyword evidence="3" id="KW-0804">Transcription</keyword>
<dbReference type="PANTHER" id="PTHR31719">
    <property type="entry name" value="NAC TRANSCRIPTION FACTOR 56"/>
    <property type="match status" value="1"/>
</dbReference>